<evidence type="ECO:0000313" key="2">
    <source>
        <dbReference type="EMBL" id="OAJ32846.1"/>
    </source>
</evidence>
<dbReference type="OrthoDB" id="2152801at2759"/>
<dbReference type="VEuPathDB" id="FungiDB:BDEG_28723"/>
<accession>A0A177VZB7</accession>
<evidence type="ECO:0000256" key="1">
    <source>
        <dbReference type="SAM" id="MobiDB-lite"/>
    </source>
</evidence>
<reference evidence="2 3" key="2">
    <citation type="submission" date="2016-05" db="EMBL/GenBank/DDBJ databases">
        <title>Lineage-specific infection strategies underlie the spectrum of fungal disease in amphibians.</title>
        <authorList>
            <person name="Cuomo C.A."/>
            <person name="Farrer R.A."/>
            <person name="James T."/>
            <person name="Longcore J."/>
            <person name="Birren B."/>
        </authorList>
    </citation>
    <scope>NUCLEOTIDE SEQUENCE [LARGE SCALE GENOMIC DNA]</scope>
    <source>
        <strain evidence="2 3">JEL423</strain>
    </source>
</reference>
<dbReference type="SUPFAM" id="SSF50630">
    <property type="entry name" value="Acid proteases"/>
    <property type="match status" value="1"/>
</dbReference>
<sequence length="210" mass="23484">MYFPRVVVETLVAAIVGSDAITVKKTKSKHKHKLSKTEIEKIFWRNRLILKSKLNIDWGRLPSLSIVMHAEAPVTDDNYNSVVTITLGPRDYLQRVDSKHVRFIVEAGPNENAALGIPFMNRLGLTFDRTHKRIGFGPGCGCEVSTDGYPTISNGYRVLWSPSQLPKQPSTSSSGDTSTLRRLSQLGSTLRDSIRRGSRRSKPNYEKLDG</sequence>
<organism evidence="2 3">
    <name type="scientific">Batrachochytrium dendrobatidis (strain JEL423)</name>
    <dbReference type="NCBI Taxonomy" id="403673"/>
    <lineage>
        <taxon>Eukaryota</taxon>
        <taxon>Fungi</taxon>
        <taxon>Fungi incertae sedis</taxon>
        <taxon>Chytridiomycota</taxon>
        <taxon>Chytridiomycota incertae sedis</taxon>
        <taxon>Chytridiomycetes</taxon>
        <taxon>Rhizophydiales</taxon>
        <taxon>Rhizophydiales incertae sedis</taxon>
        <taxon>Batrachochytrium</taxon>
    </lineage>
</organism>
<dbReference type="AlphaFoldDB" id="A0A177VZB7"/>
<dbReference type="InterPro" id="IPR021109">
    <property type="entry name" value="Peptidase_aspartic_dom_sf"/>
</dbReference>
<dbReference type="EMBL" id="AATT01000322">
    <property type="protein sequence ID" value="OAJ32846.1"/>
    <property type="molecule type" value="Genomic_DNA"/>
</dbReference>
<protein>
    <recommendedName>
        <fullName evidence="4">Peptidase A1 domain-containing protein</fullName>
    </recommendedName>
</protein>
<feature type="compositionally biased region" description="Polar residues" evidence="1">
    <location>
        <begin position="163"/>
        <end position="191"/>
    </location>
</feature>
<gene>
    <name evidence="2" type="ORF">BDEG_28723</name>
</gene>
<proteinExistence type="predicted"/>
<comment type="caution">
    <text evidence="2">The sequence shown here is derived from an EMBL/GenBank/DDBJ whole genome shotgun (WGS) entry which is preliminary data.</text>
</comment>
<evidence type="ECO:0008006" key="4">
    <source>
        <dbReference type="Google" id="ProtNLM"/>
    </source>
</evidence>
<dbReference type="Proteomes" id="UP000077115">
    <property type="component" value="Unassembled WGS sequence"/>
</dbReference>
<dbReference type="Gene3D" id="2.40.70.10">
    <property type="entry name" value="Acid Proteases"/>
    <property type="match status" value="1"/>
</dbReference>
<name>A0A177VZB7_BATDL</name>
<reference evidence="2 3" key="1">
    <citation type="submission" date="2006-10" db="EMBL/GenBank/DDBJ databases">
        <title>The Genome Sequence of Batrachochytrium dendrobatidis JEL423.</title>
        <authorList>
            <consortium name="The Broad Institute Genome Sequencing Platform"/>
            <person name="Birren B."/>
            <person name="Lander E."/>
            <person name="Galagan J."/>
            <person name="Cuomo C."/>
            <person name="Devon K."/>
            <person name="Jaffe D."/>
            <person name="Butler J."/>
            <person name="Alvarez P."/>
            <person name="Gnerre S."/>
            <person name="Grabherr M."/>
            <person name="Kleber M."/>
            <person name="Mauceli E."/>
            <person name="Brockman W."/>
            <person name="Young S."/>
            <person name="LaButti K."/>
            <person name="Sykes S."/>
            <person name="DeCaprio D."/>
            <person name="Crawford M."/>
            <person name="Koehrsen M."/>
            <person name="Engels R."/>
            <person name="Montgomery P."/>
            <person name="Pearson M."/>
            <person name="Howarth C."/>
            <person name="Larson L."/>
            <person name="White J."/>
            <person name="O'Leary S."/>
            <person name="Kodira C."/>
            <person name="Zeng Q."/>
            <person name="Yandava C."/>
            <person name="Alvarado L."/>
            <person name="Longcore J."/>
            <person name="James T."/>
        </authorList>
    </citation>
    <scope>NUCLEOTIDE SEQUENCE [LARGE SCALE GENOMIC DNA]</scope>
    <source>
        <strain evidence="2 3">JEL423</strain>
    </source>
</reference>
<evidence type="ECO:0000313" key="3">
    <source>
        <dbReference type="Proteomes" id="UP000077115"/>
    </source>
</evidence>
<feature type="region of interest" description="Disordered" evidence="1">
    <location>
        <begin position="163"/>
        <end position="210"/>
    </location>
</feature>